<keyword evidence="2" id="KW-1133">Transmembrane helix</keyword>
<protein>
    <submittedName>
        <fullName evidence="3">Uncharacterized protein</fullName>
    </submittedName>
</protein>
<reference evidence="3" key="1">
    <citation type="submission" date="2021-01" db="EMBL/GenBank/DDBJ databases">
        <authorList>
            <person name="Corre E."/>
            <person name="Pelletier E."/>
            <person name="Niang G."/>
            <person name="Scheremetjew M."/>
            <person name="Finn R."/>
            <person name="Kale V."/>
            <person name="Holt S."/>
            <person name="Cochrane G."/>
            <person name="Meng A."/>
            <person name="Brown T."/>
            <person name="Cohen L."/>
        </authorList>
    </citation>
    <scope>NUCLEOTIDE SEQUENCE</scope>
    <source>
        <strain evidence="3">CCMP3105</strain>
    </source>
</reference>
<feature type="transmembrane region" description="Helical" evidence="2">
    <location>
        <begin position="61"/>
        <end position="86"/>
    </location>
</feature>
<evidence type="ECO:0000256" key="1">
    <source>
        <dbReference type="SAM" id="MobiDB-lite"/>
    </source>
</evidence>
<dbReference type="AlphaFoldDB" id="A0A7S4VUQ0"/>
<feature type="transmembrane region" description="Helical" evidence="2">
    <location>
        <begin position="145"/>
        <end position="166"/>
    </location>
</feature>
<feature type="transmembrane region" description="Helical" evidence="2">
    <location>
        <begin position="173"/>
        <end position="197"/>
    </location>
</feature>
<evidence type="ECO:0000256" key="2">
    <source>
        <dbReference type="SAM" id="Phobius"/>
    </source>
</evidence>
<proteinExistence type="predicted"/>
<feature type="compositionally biased region" description="Low complexity" evidence="1">
    <location>
        <begin position="10"/>
        <end position="21"/>
    </location>
</feature>
<evidence type="ECO:0000313" key="3">
    <source>
        <dbReference type="EMBL" id="CAE4632531.1"/>
    </source>
</evidence>
<dbReference type="EMBL" id="HBNR01062524">
    <property type="protein sequence ID" value="CAE4632531.1"/>
    <property type="molecule type" value="Transcribed_RNA"/>
</dbReference>
<feature type="region of interest" description="Disordered" evidence="1">
    <location>
        <begin position="202"/>
        <end position="225"/>
    </location>
</feature>
<keyword evidence="2" id="KW-0472">Membrane</keyword>
<feature type="compositionally biased region" description="Basic and acidic residues" evidence="1">
    <location>
        <begin position="205"/>
        <end position="214"/>
    </location>
</feature>
<gene>
    <name evidence="3" type="ORF">AMON00008_LOCUS44084</name>
</gene>
<feature type="region of interest" description="Disordered" evidence="1">
    <location>
        <begin position="1"/>
        <end position="21"/>
    </location>
</feature>
<name>A0A7S4VUQ0_9DINO</name>
<organism evidence="3">
    <name type="scientific">Alexandrium monilatum</name>
    <dbReference type="NCBI Taxonomy" id="311494"/>
    <lineage>
        <taxon>Eukaryota</taxon>
        <taxon>Sar</taxon>
        <taxon>Alveolata</taxon>
        <taxon>Dinophyceae</taxon>
        <taxon>Gonyaulacales</taxon>
        <taxon>Pyrocystaceae</taxon>
        <taxon>Alexandrium</taxon>
    </lineage>
</organism>
<accession>A0A7S4VUQ0</accession>
<keyword evidence="2" id="KW-0812">Transmembrane</keyword>
<sequence length="225" mass="22646">MDDTSHRRGAPAIPGRGAAAGPRCCGPAAAFGSLQQGTGVACRPGDHGPCRAGRRARSSSALLAVVCALVTLACGACTGFASAAAAGRLVPDAVAGRLAPAERGRAGLARGPQAPARRLRVQLGAGKGEVKAEEKEEEEEGEGNLPYIILGVCSAITVLGSALLVVQGTETPLFVLVVLLVTITGATSLALGGLILVQKLSPEPQSKKKEKEPGAKQPDAESGDE</sequence>